<accession>A0A8J3MWY5</accession>
<dbReference type="RefSeq" id="WP_220199815.1">
    <property type="nucleotide sequence ID" value="NZ_BNJF01000009.1"/>
</dbReference>
<protein>
    <submittedName>
        <fullName evidence="1">Uncharacterized protein</fullName>
    </submittedName>
</protein>
<reference evidence="1" key="1">
    <citation type="submission" date="2020-10" db="EMBL/GenBank/DDBJ databases">
        <title>Taxonomic study of unclassified bacteria belonging to the class Ktedonobacteria.</title>
        <authorList>
            <person name="Yabe S."/>
            <person name="Wang C.M."/>
            <person name="Zheng Y."/>
            <person name="Sakai Y."/>
            <person name="Cavaletti L."/>
            <person name="Monciardini P."/>
            <person name="Donadio S."/>
        </authorList>
    </citation>
    <scope>NUCLEOTIDE SEQUENCE</scope>
    <source>
        <strain evidence="1">SOSP1-1</strain>
    </source>
</reference>
<evidence type="ECO:0000313" key="2">
    <source>
        <dbReference type="Proteomes" id="UP000612362"/>
    </source>
</evidence>
<name>A0A8J3MWY5_9CHLR</name>
<dbReference type="Proteomes" id="UP000612362">
    <property type="component" value="Unassembled WGS sequence"/>
</dbReference>
<dbReference type="AlphaFoldDB" id="A0A8J3MWY5"/>
<comment type="caution">
    <text evidence="1">The sequence shown here is derived from an EMBL/GenBank/DDBJ whole genome shotgun (WGS) entry which is preliminary data.</text>
</comment>
<keyword evidence="2" id="KW-1185">Reference proteome</keyword>
<proteinExistence type="predicted"/>
<gene>
    <name evidence="1" type="ORF">KSX_90230</name>
</gene>
<sequence>MAQTMPAPQGTVDGPSRKQEIVSHLLGKYRAVDELRSSIVRVRLHIRRCRFVTRFELEDLGVTVEDHDVRQALQKLLVFGEKRLLPERYIKKLNQIESGARSSLKERAFRTELGAFVPYPNYMVCKAEMEQFRQAYFALRDEIVRNYQPIKRELLEKYDVIARDAYHRIQSTRPGLLQEPLEAFVANYCNRISAQMPTPERIQSTFAFTFLPFDEFLQFRVASDAGQEHATLESGTFVDETRRQAREQEWQREAIARDLRLQAEERLSVLDSLCTSLVSQLRSQTYNAVCDVLATLQRRASESFAPQSVTQLKHLIERIRGLNFYDDDDIGRMMMQLQAIVELSPEARKRSLSEIQAKLRAIATSCRATLLDLDEEPRSARELGLPDFPTETSVRQARATLGLDMDPALFATLHEGRTERLSGGRLMTGSLWDGVDPGSMPGLQRATARQ</sequence>
<dbReference type="EMBL" id="BNJF01000009">
    <property type="protein sequence ID" value="GHO50860.1"/>
    <property type="molecule type" value="Genomic_DNA"/>
</dbReference>
<organism evidence="1 2">
    <name type="scientific">Ktedonospora formicarum</name>
    <dbReference type="NCBI Taxonomy" id="2778364"/>
    <lineage>
        <taxon>Bacteria</taxon>
        <taxon>Bacillati</taxon>
        <taxon>Chloroflexota</taxon>
        <taxon>Ktedonobacteria</taxon>
        <taxon>Ktedonobacterales</taxon>
        <taxon>Ktedonobacteraceae</taxon>
        <taxon>Ktedonospora</taxon>
    </lineage>
</organism>
<evidence type="ECO:0000313" key="1">
    <source>
        <dbReference type="EMBL" id="GHO50860.1"/>
    </source>
</evidence>